<protein>
    <recommendedName>
        <fullName evidence="6">BHLH domain-containing protein</fullName>
    </recommendedName>
</protein>
<evidence type="ECO:0000259" key="6">
    <source>
        <dbReference type="PROSITE" id="PS50888"/>
    </source>
</evidence>
<proteinExistence type="predicted"/>
<evidence type="ECO:0000256" key="2">
    <source>
        <dbReference type="ARBA" id="ARBA00023015"/>
    </source>
</evidence>
<dbReference type="InterPro" id="IPR036638">
    <property type="entry name" value="HLH_DNA-bd_sf"/>
</dbReference>
<evidence type="ECO:0000256" key="4">
    <source>
        <dbReference type="ARBA" id="ARBA00023242"/>
    </source>
</evidence>
<sequence>MSIFQLTESPAAAANSSLASFSDKFLLDSSISSGIEGFAATTAGGHSNRLGGGNSAVRTAGGRRGGGGTTAGATSHCLEQFSSDPAFAERAAKFSSFSNNVGKYSSQIPQPLPFVTSASDHSSGKSRHAPRVGSCSAPSRAAAPQLADSESCKISSRSSCPAAGAAASERSSSENSGDESLSPGSTRVAGNKNKKNKQQHGTLHPSMMKNKVKALQQQPPCSEPTTSCKQDYVHVRARRGQATDSHSLAERVRREKISERMKYLQDLVPGCTKVTGKAVMLDEIINYVQSLQQQVEFLSMKLASVNPPLDYNLDTILNREMLQSGASSLLGLEPSSNYWLHQTPLIQQPITTDPEHFSSLGTIDGHHLRRTFSAPTRVPSASSVDAFGDDTTQISTGWDGELQSILQMGFAQTGRATSLLDGFNNSGHMKVEL</sequence>
<name>A0ABP0U934_9BRYO</name>
<dbReference type="PANTHER" id="PTHR12565:SF184">
    <property type="entry name" value="BHLH TRANSCRIPTION FACTOR"/>
    <property type="match status" value="1"/>
</dbReference>
<dbReference type="Pfam" id="PF00010">
    <property type="entry name" value="HLH"/>
    <property type="match status" value="1"/>
</dbReference>
<feature type="domain" description="BHLH" evidence="6">
    <location>
        <begin position="241"/>
        <end position="291"/>
    </location>
</feature>
<evidence type="ECO:0000313" key="7">
    <source>
        <dbReference type="EMBL" id="CAK9215637.1"/>
    </source>
</evidence>
<evidence type="ECO:0000256" key="5">
    <source>
        <dbReference type="SAM" id="MobiDB-lite"/>
    </source>
</evidence>
<evidence type="ECO:0000313" key="8">
    <source>
        <dbReference type="Proteomes" id="UP001497512"/>
    </source>
</evidence>
<feature type="compositionally biased region" description="Low complexity" evidence="5">
    <location>
        <begin position="152"/>
        <end position="182"/>
    </location>
</feature>
<dbReference type="InterPro" id="IPR024097">
    <property type="entry name" value="bHLH_ZIP_TF"/>
</dbReference>
<evidence type="ECO:0000256" key="3">
    <source>
        <dbReference type="ARBA" id="ARBA00023163"/>
    </source>
</evidence>
<feature type="region of interest" description="Disordered" evidence="5">
    <location>
        <begin position="108"/>
        <end position="204"/>
    </location>
</feature>
<dbReference type="Proteomes" id="UP001497512">
    <property type="component" value="Chromosome 2"/>
</dbReference>
<reference evidence="7" key="1">
    <citation type="submission" date="2024-02" db="EMBL/GenBank/DDBJ databases">
        <authorList>
            <consortium name="ELIXIR-Norway"/>
            <consortium name="Elixir Norway"/>
        </authorList>
    </citation>
    <scope>NUCLEOTIDE SEQUENCE</scope>
</reference>
<dbReference type="InterPro" id="IPR011598">
    <property type="entry name" value="bHLH_dom"/>
</dbReference>
<gene>
    <name evidence="7" type="ORF">CSSPTR1EN2_LOCUS12831</name>
</gene>
<keyword evidence="8" id="KW-1185">Reference proteome</keyword>
<organism evidence="7 8">
    <name type="scientific">Sphagnum troendelagicum</name>
    <dbReference type="NCBI Taxonomy" id="128251"/>
    <lineage>
        <taxon>Eukaryota</taxon>
        <taxon>Viridiplantae</taxon>
        <taxon>Streptophyta</taxon>
        <taxon>Embryophyta</taxon>
        <taxon>Bryophyta</taxon>
        <taxon>Sphagnophytina</taxon>
        <taxon>Sphagnopsida</taxon>
        <taxon>Sphagnales</taxon>
        <taxon>Sphagnaceae</taxon>
        <taxon>Sphagnum</taxon>
    </lineage>
</organism>
<comment type="subcellular location">
    <subcellularLocation>
        <location evidence="1">Nucleus</location>
    </subcellularLocation>
</comment>
<dbReference type="Gene3D" id="4.10.280.10">
    <property type="entry name" value="Helix-loop-helix DNA-binding domain"/>
    <property type="match status" value="1"/>
</dbReference>
<feature type="region of interest" description="Disordered" evidence="5">
    <location>
        <begin position="42"/>
        <end position="73"/>
    </location>
</feature>
<keyword evidence="2" id="KW-0805">Transcription regulation</keyword>
<evidence type="ECO:0000256" key="1">
    <source>
        <dbReference type="ARBA" id="ARBA00004123"/>
    </source>
</evidence>
<dbReference type="SUPFAM" id="SSF47459">
    <property type="entry name" value="HLH, helix-loop-helix DNA-binding domain"/>
    <property type="match status" value="1"/>
</dbReference>
<dbReference type="PANTHER" id="PTHR12565">
    <property type="entry name" value="STEROL REGULATORY ELEMENT-BINDING PROTEIN"/>
    <property type="match status" value="1"/>
</dbReference>
<accession>A0ABP0U934</accession>
<dbReference type="CDD" id="cd18919">
    <property type="entry name" value="bHLH_AtBPE_like"/>
    <property type="match status" value="1"/>
</dbReference>
<keyword evidence="4" id="KW-0539">Nucleus</keyword>
<dbReference type="EMBL" id="OZ019894">
    <property type="protein sequence ID" value="CAK9215637.1"/>
    <property type="molecule type" value="Genomic_DNA"/>
</dbReference>
<dbReference type="SMART" id="SM00353">
    <property type="entry name" value="HLH"/>
    <property type="match status" value="1"/>
</dbReference>
<dbReference type="PROSITE" id="PS50888">
    <property type="entry name" value="BHLH"/>
    <property type="match status" value="1"/>
</dbReference>
<keyword evidence="3" id="KW-0804">Transcription</keyword>